<dbReference type="PANTHER" id="PTHR36840">
    <property type="entry name" value="BLL5714 PROTEIN"/>
    <property type="match status" value="1"/>
</dbReference>
<dbReference type="AlphaFoldDB" id="A0A4V2GCN2"/>
<keyword evidence="1" id="KW-1133">Transmembrane helix</keyword>
<feature type="transmembrane region" description="Helical" evidence="1">
    <location>
        <begin position="233"/>
        <end position="251"/>
    </location>
</feature>
<reference evidence="2 3" key="1">
    <citation type="submission" date="2019-02" db="EMBL/GenBank/DDBJ databases">
        <title>Sequencing the genomes of 1000 actinobacteria strains.</title>
        <authorList>
            <person name="Klenk H.-P."/>
        </authorList>
    </citation>
    <scope>NUCLEOTIDE SEQUENCE [LARGE SCALE GENOMIC DNA]</scope>
    <source>
        <strain evidence="2 3">DSM 45612</strain>
    </source>
</reference>
<dbReference type="PANTHER" id="PTHR36840:SF1">
    <property type="entry name" value="BLL5714 PROTEIN"/>
    <property type="match status" value="1"/>
</dbReference>
<keyword evidence="1" id="KW-0812">Transmembrane</keyword>
<dbReference type="InterPro" id="IPR010640">
    <property type="entry name" value="Low_temperature_requirement_A"/>
</dbReference>
<sequence>MAGEAGELLRRPEVPQRATFLELFFDLAFVVALTQLSQGLADDLSWRGAFQTLVLLLAMWWVWSITAAVTDRYDPQRPAIQLLVLATLGGSLVMAAAAPQAFGKRGLIFAGAYVAIQIGRGFFLLLALRGRELKRRIGRSLFWFGVSAVPWIAGAIAHGTARGVLWALAVAVDYAGFALGWPTPGLGRSPRSEWQVVPEHLAERYRQFFIIALGELILVTALTLGRSDFAADQTAAFVVSIATTVLIWRIYIYRAGEVLAAAIEASPDPLRLTLSATYAHMVMVAGIVVTSVGDKFVITHPLGHTPPGWIAVILGGPALFLAGRAHFEYAVFGRVSRDRPIGLLVLAAMAPVMLLVPPLMAALAATAVLTAVAVADTTRARRRPSAPPSPPGGPS</sequence>
<feature type="transmembrane region" description="Helical" evidence="1">
    <location>
        <begin position="20"/>
        <end position="37"/>
    </location>
</feature>
<dbReference type="EMBL" id="SHLD01000001">
    <property type="protein sequence ID" value="RZU72696.1"/>
    <property type="molecule type" value="Genomic_DNA"/>
</dbReference>
<protein>
    <submittedName>
        <fullName evidence="2">Low temperature requirement protein LtrA</fullName>
    </submittedName>
</protein>
<keyword evidence="3" id="KW-1185">Reference proteome</keyword>
<proteinExistence type="predicted"/>
<comment type="caution">
    <text evidence="2">The sequence shown here is derived from an EMBL/GenBank/DDBJ whole genome shotgun (WGS) entry which is preliminary data.</text>
</comment>
<organism evidence="2 3">
    <name type="scientific">Micromonospora kangleipakensis</name>
    <dbReference type="NCBI Taxonomy" id="1077942"/>
    <lineage>
        <taxon>Bacteria</taxon>
        <taxon>Bacillati</taxon>
        <taxon>Actinomycetota</taxon>
        <taxon>Actinomycetes</taxon>
        <taxon>Micromonosporales</taxon>
        <taxon>Micromonosporaceae</taxon>
        <taxon>Micromonospora</taxon>
    </lineage>
</organism>
<dbReference type="Pfam" id="PF06772">
    <property type="entry name" value="LtrA"/>
    <property type="match status" value="1"/>
</dbReference>
<gene>
    <name evidence="2" type="ORF">EV384_1075</name>
</gene>
<feature type="transmembrane region" description="Helical" evidence="1">
    <location>
        <begin position="108"/>
        <end position="128"/>
    </location>
</feature>
<evidence type="ECO:0000256" key="1">
    <source>
        <dbReference type="SAM" id="Phobius"/>
    </source>
</evidence>
<feature type="transmembrane region" description="Helical" evidence="1">
    <location>
        <begin position="272"/>
        <end position="289"/>
    </location>
</feature>
<accession>A0A4V2GCN2</accession>
<dbReference type="OrthoDB" id="7698234at2"/>
<feature type="transmembrane region" description="Helical" evidence="1">
    <location>
        <begin position="343"/>
        <end position="375"/>
    </location>
</feature>
<name>A0A4V2GCN2_9ACTN</name>
<feature type="transmembrane region" description="Helical" evidence="1">
    <location>
        <begin position="49"/>
        <end position="70"/>
    </location>
</feature>
<keyword evidence="1" id="KW-0472">Membrane</keyword>
<feature type="transmembrane region" description="Helical" evidence="1">
    <location>
        <begin position="82"/>
        <end position="102"/>
    </location>
</feature>
<evidence type="ECO:0000313" key="3">
    <source>
        <dbReference type="Proteomes" id="UP000294114"/>
    </source>
</evidence>
<feature type="transmembrane region" description="Helical" evidence="1">
    <location>
        <begin position="208"/>
        <end position="227"/>
    </location>
</feature>
<dbReference type="Proteomes" id="UP000294114">
    <property type="component" value="Unassembled WGS sequence"/>
</dbReference>
<feature type="transmembrane region" description="Helical" evidence="1">
    <location>
        <begin position="140"/>
        <end position="158"/>
    </location>
</feature>
<feature type="transmembrane region" description="Helical" evidence="1">
    <location>
        <begin position="164"/>
        <end position="187"/>
    </location>
</feature>
<evidence type="ECO:0000313" key="2">
    <source>
        <dbReference type="EMBL" id="RZU72696.1"/>
    </source>
</evidence>
<feature type="transmembrane region" description="Helical" evidence="1">
    <location>
        <begin position="309"/>
        <end position="331"/>
    </location>
</feature>